<protein>
    <submittedName>
        <fullName evidence="1">Uncharacterized protein</fullName>
    </submittedName>
</protein>
<accession>A0A0F8YW42</accession>
<gene>
    <name evidence="1" type="ORF">LCGC14_2771510</name>
</gene>
<dbReference type="EMBL" id="LAZR01051224">
    <property type="protein sequence ID" value="KKK85618.1"/>
    <property type="molecule type" value="Genomic_DNA"/>
</dbReference>
<name>A0A0F8YW42_9ZZZZ</name>
<proteinExistence type="predicted"/>
<feature type="non-terminal residue" evidence="1">
    <location>
        <position position="200"/>
    </location>
</feature>
<organism evidence="1">
    <name type="scientific">marine sediment metagenome</name>
    <dbReference type="NCBI Taxonomy" id="412755"/>
    <lineage>
        <taxon>unclassified sequences</taxon>
        <taxon>metagenomes</taxon>
        <taxon>ecological metagenomes</taxon>
    </lineage>
</organism>
<evidence type="ECO:0000313" key="1">
    <source>
        <dbReference type="EMBL" id="KKK85618.1"/>
    </source>
</evidence>
<dbReference type="AlphaFoldDB" id="A0A0F8YW42"/>
<reference evidence="1" key="1">
    <citation type="journal article" date="2015" name="Nature">
        <title>Complex archaea that bridge the gap between prokaryotes and eukaryotes.</title>
        <authorList>
            <person name="Spang A."/>
            <person name="Saw J.H."/>
            <person name="Jorgensen S.L."/>
            <person name="Zaremba-Niedzwiedzka K."/>
            <person name="Martijn J."/>
            <person name="Lind A.E."/>
            <person name="van Eijk R."/>
            <person name="Schleper C."/>
            <person name="Guy L."/>
            <person name="Ettema T.J."/>
        </authorList>
    </citation>
    <scope>NUCLEOTIDE SEQUENCE</scope>
</reference>
<comment type="caution">
    <text evidence="1">The sequence shown here is derived from an EMBL/GenBank/DDBJ whole genome shotgun (WGS) entry which is preliminary data.</text>
</comment>
<sequence length="200" mass="23689">MKWLLILLFTLPVFGSIPDNSFEPEQAKYDSLKRIEMRKAADRAMERTNAEYADEIAEIMKRDSVSLLIVKSLKKIVARKAYQQRRPYMYWLLPHSFTPEVSFRSPSQGKVTDYMLRLDIGYPNMELRIEQEQENALGFTNYYVKYLNDNQQWQYEFTTRRSQAQTINRQKVGIGYMWWFLRSGIAATTEGYDTKYTQGL</sequence>